<evidence type="ECO:0000313" key="2">
    <source>
        <dbReference type="EMBL" id="BBZ75998.1"/>
    </source>
</evidence>
<organism evidence="2 3">
    <name type="scientific">Mycolicibacterium anyangense</name>
    <dbReference type="NCBI Taxonomy" id="1431246"/>
    <lineage>
        <taxon>Bacteria</taxon>
        <taxon>Bacillati</taxon>
        <taxon>Actinomycetota</taxon>
        <taxon>Actinomycetes</taxon>
        <taxon>Mycobacteriales</taxon>
        <taxon>Mycobacteriaceae</taxon>
        <taxon>Mycolicibacterium</taxon>
    </lineage>
</organism>
<evidence type="ECO:0000259" key="1">
    <source>
        <dbReference type="Pfam" id="PF13229"/>
    </source>
</evidence>
<dbReference type="SUPFAM" id="SSF51126">
    <property type="entry name" value="Pectin lyase-like"/>
    <property type="match status" value="1"/>
</dbReference>
<dbReference type="EMBL" id="AP022620">
    <property type="protein sequence ID" value="BBZ75998.1"/>
    <property type="molecule type" value="Genomic_DNA"/>
</dbReference>
<feature type="domain" description="Right handed beta helix" evidence="1">
    <location>
        <begin position="106"/>
        <end position="268"/>
    </location>
</feature>
<dbReference type="InterPro" id="IPR012334">
    <property type="entry name" value="Pectin_lyas_fold"/>
</dbReference>
<protein>
    <recommendedName>
        <fullName evidence="1">Right handed beta helix domain-containing protein</fullName>
    </recommendedName>
</protein>
<name>A0A6N4W646_9MYCO</name>
<dbReference type="SMART" id="SM00710">
    <property type="entry name" value="PbH1"/>
    <property type="match status" value="7"/>
</dbReference>
<accession>A0A6N4W646</accession>
<sequence>MAAVGSAAPAAGAAPAAASATKVTATTATFSRSTGGFGKPKTSSASSTDSTASLQALFDNLKPGQTLTLNANTTYSHSGVLTISVPNVTINGNGATLQATNDITSALSITGNGVTLTNLNLSAPLTGTRYSDLNQNSLNIEGNNVTVSNVTITGSAAAGVFVYGASGFNLSNVTVQNTRADGVHITNGSSFGQLTNVTTKMTGDDGIAIVSYGADPSPSHDIVINSSTVAGTTWGRGLSVVGGYNVTVNNIKVSSSSAAGIYIADEGAPWYTRSVNNVTINGGTVTGANTSTTVIHGAVLIYSGNAGAGISGVTINGLTVASTTSTAGRNLGIIVDAGSVSGINLLNIALKNTNLYPLGLYNVPAGSYTATGWTLNGLPIKVV</sequence>
<dbReference type="InterPro" id="IPR039448">
    <property type="entry name" value="Beta_helix"/>
</dbReference>
<dbReference type="KEGG" id="many:MANY_13350"/>
<proteinExistence type="predicted"/>
<keyword evidence="3" id="KW-1185">Reference proteome</keyword>
<dbReference type="AlphaFoldDB" id="A0A6N4W646"/>
<dbReference type="InterPro" id="IPR011050">
    <property type="entry name" value="Pectin_lyase_fold/virulence"/>
</dbReference>
<dbReference type="InterPro" id="IPR006626">
    <property type="entry name" value="PbH1"/>
</dbReference>
<dbReference type="Proteomes" id="UP000467249">
    <property type="component" value="Chromosome"/>
</dbReference>
<reference evidence="2 3" key="1">
    <citation type="journal article" date="2019" name="Emerg. Microbes Infect.">
        <title>Comprehensive subspecies identification of 175 nontuberculous mycobacteria species based on 7547 genomic profiles.</title>
        <authorList>
            <person name="Matsumoto Y."/>
            <person name="Kinjo T."/>
            <person name="Motooka D."/>
            <person name="Nabeya D."/>
            <person name="Jung N."/>
            <person name="Uechi K."/>
            <person name="Horii T."/>
            <person name="Iida T."/>
            <person name="Fujita J."/>
            <person name="Nakamura S."/>
        </authorList>
    </citation>
    <scope>NUCLEOTIDE SEQUENCE [LARGE SCALE GENOMIC DNA]</scope>
    <source>
        <strain evidence="2 3">JCM 30275</strain>
    </source>
</reference>
<evidence type="ECO:0000313" key="3">
    <source>
        <dbReference type="Proteomes" id="UP000467249"/>
    </source>
</evidence>
<dbReference type="Gene3D" id="2.160.20.10">
    <property type="entry name" value="Single-stranded right-handed beta-helix, Pectin lyase-like"/>
    <property type="match status" value="1"/>
</dbReference>
<gene>
    <name evidence="2" type="ORF">MANY_13350</name>
</gene>
<dbReference type="Pfam" id="PF13229">
    <property type="entry name" value="Beta_helix"/>
    <property type="match status" value="1"/>
</dbReference>